<dbReference type="Proteomes" id="UP000272942">
    <property type="component" value="Unassembled WGS sequence"/>
</dbReference>
<gene>
    <name evidence="1" type="ORF">ECPE_LOCUS10692</name>
</gene>
<dbReference type="WBParaSite" id="ECPE_0001072401-mRNA-1">
    <property type="protein sequence ID" value="ECPE_0001072401-mRNA-1"/>
    <property type="gene ID" value="ECPE_0001072401"/>
</dbReference>
<proteinExistence type="predicted"/>
<name>A0A183AUQ7_9TREM</name>
<evidence type="ECO:0000313" key="2">
    <source>
        <dbReference type="Proteomes" id="UP000272942"/>
    </source>
</evidence>
<keyword evidence="2" id="KW-1185">Reference proteome</keyword>
<dbReference type="EMBL" id="UZAN01049498">
    <property type="protein sequence ID" value="VDP87470.1"/>
    <property type="molecule type" value="Genomic_DNA"/>
</dbReference>
<accession>A0A183AUQ7</accession>
<protein>
    <submittedName>
        <fullName evidence="3">FERM domain-containing protein</fullName>
    </submittedName>
</protein>
<evidence type="ECO:0000313" key="3">
    <source>
        <dbReference type="WBParaSite" id="ECPE_0001072401-mRNA-1"/>
    </source>
</evidence>
<evidence type="ECO:0000313" key="1">
    <source>
        <dbReference type="EMBL" id="VDP87470.1"/>
    </source>
</evidence>
<reference evidence="1 2" key="2">
    <citation type="submission" date="2018-11" db="EMBL/GenBank/DDBJ databases">
        <authorList>
            <consortium name="Pathogen Informatics"/>
        </authorList>
    </citation>
    <scope>NUCLEOTIDE SEQUENCE [LARGE SCALE GENOMIC DNA]</scope>
    <source>
        <strain evidence="1 2">Egypt</strain>
    </source>
</reference>
<organism evidence="3">
    <name type="scientific">Echinostoma caproni</name>
    <dbReference type="NCBI Taxonomy" id="27848"/>
    <lineage>
        <taxon>Eukaryota</taxon>
        <taxon>Metazoa</taxon>
        <taxon>Spiralia</taxon>
        <taxon>Lophotrochozoa</taxon>
        <taxon>Platyhelminthes</taxon>
        <taxon>Trematoda</taxon>
        <taxon>Digenea</taxon>
        <taxon>Plagiorchiida</taxon>
        <taxon>Echinostomata</taxon>
        <taxon>Echinostomatoidea</taxon>
        <taxon>Echinostomatidae</taxon>
        <taxon>Echinostoma</taxon>
    </lineage>
</organism>
<sequence>MAPLIFNPVLGKTILAGSLQTVHCSYSGLQSQYFVGIVHLGFTADDYSKFDKAEGKLHERHFGDLIRPVLREHGFGCRVLHVYYPVQSGFSRISFDGFVENECEPLIWDLRYLQKYKETAHELANQIKTYLRKALNASKVRKIEKLTFAYFFPRTDRLRVKFYVDIKNALYFDGDHVPNLDQRIKQTLVRQSRCSGVRLSNFHVGTGNILNVPASYKRIAEDLTRFMMAFYN</sequence>
<reference evidence="3" key="1">
    <citation type="submission" date="2016-06" db="UniProtKB">
        <authorList>
            <consortium name="WormBaseParasite"/>
        </authorList>
    </citation>
    <scope>IDENTIFICATION</scope>
</reference>
<dbReference type="AlphaFoldDB" id="A0A183AUQ7"/>